<comment type="caution">
    <text evidence="3">The sequence shown here is derived from an EMBL/GenBank/DDBJ whole genome shotgun (WGS) entry which is preliminary data.</text>
</comment>
<proteinExistence type="predicted"/>
<evidence type="ECO:0000313" key="3">
    <source>
        <dbReference type="EMBL" id="MBM6618011.1"/>
    </source>
</evidence>
<feature type="chain" id="PRO_5047329053" description="YhfM-like domain-containing protein" evidence="1">
    <location>
        <begin position="19"/>
        <end position="140"/>
    </location>
</feature>
<gene>
    <name evidence="3" type="ORF">JR050_10055</name>
</gene>
<keyword evidence="4" id="KW-1185">Reference proteome</keyword>
<dbReference type="Proteomes" id="UP001518925">
    <property type="component" value="Unassembled WGS sequence"/>
</dbReference>
<reference evidence="3 4" key="1">
    <citation type="submission" date="2021-02" db="EMBL/GenBank/DDBJ databases">
        <title>Bacillus sp. RD4P76, an endophyte from a halophyte.</title>
        <authorList>
            <person name="Sun J.-Q."/>
        </authorList>
    </citation>
    <scope>NUCLEOTIDE SEQUENCE [LARGE SCALE GENOMIC DNA]</scope>
    <source>
        <strain evidence="3 4">RD4P76</strain>
    </source>
</reference>
<sequence>MRVCVVFLVFLGSLIVAGCTNQTDTMSLLDEKIEKIEISKSKGMGSVNEEIFLVLDDNESINVMKKVITFAVMNENDIPMKEPDYDVVVSYGDQFPKHAIHIWLGNEGEDTILSYLVEDGGTYKTSVKNTKKLRELILGE</sequence>
<dbReference type="EMBL" id="JAFELM010000028">
    <property type="protein sequence ID" value="MBM6618011.1"/>
    <property type="molecule type" value="Genomic_DNA"/>
</dbReference>
<evidence type="ECO:0000256" key="1">
    <source>
        <dbReference type="SAM" id="SignalP"/>
    </source>
</evidence>
<dbReference type="Pfam" id="PF26353">
    <property type="entry name" value="YhfM"/>
    <property type="match status" value="1"/>
</dbReference>
<accession>A0ABS2DKG1</accession>
<dbReference type="InterPro" id="IPR058780">
    <property type="entry name" value="YhfM-like_dom"/>
</dbReference>
<keyword evidence="1" id="KW-0732">Signal</keyword>
<feature type="domain" description="YhfM-like" evidence="2">
    <location>
        <begin position="31"/>
        <end position="137"/>
    </location>
</feature>
<dbReference type="PROSITE" id="PS51257">
    <property type="entry name" value="PROKAR_LIPOPROTEIN"/>
    <property type="match status" value="1"/>
</dbReference>
<dbReference type="RefSeq" id="WP_204203358.1">
    <property type="nucleotide sequence ID" value="NZ_JAFELM010000028.1"/>
</dbReference>
<organism evidence="3 4">
    <name type="scientific">Bacillus suaedaesalsae</name>
    <dbReference type="NCBI Taxonomy" id="2810349"/>
    <lineage>
        <taxon>Bacteria</taxon>
        <taxon>Bacillati</taxon>
        <taxon>Bacillota</taxon>
        <taxon>Bacilli</taxon>
        <taxon>Bacillales</taxon>
        <taxon>Bacillaceae</taxon>
        <taxon>Bacillus</taxon>
    </lineage>
</organism>
<evidence type="ECO:0000313" key="4">
    <source>
        <dbReference type="Proteomes" id="UP001518925"/>
    </source>
</evidence>
<feature type="signal peptide" evidence="1">
    <location>
        <begin position="1"/>
        <end position="18"/>
    </location>
</feature>
<evidence type="ECO:0000259" key="2">
    <source>
        <dbReference type="Pfam" id="PF26353"/>
    </source>
</evidence>
<protein>
    <recommendedName>
        <fullName evidence="2">YhfM-like domain-containing protein</fullName>
    </recommendedName>
</protein>
<name>A0ABS2DKG1_9BACI</name>